<organism evidence="2">
    <name type="scientific">Methanothermobacter wolfeii</name>
    <name type="common">Methanobacterium wolfei</name>
    <dbReference type="NCBI Taxonomy" id="145261"/>
    <lineage>
        <taxon>Archaea</taxon>
        <taxon>Methanobacteriati</taxon>
        <taxon>Methanobacteriota</taxon>
        <taxon>Methanomada group</taxon>
        <taxon>Methanobacteria</taxon>
        <taxon>Methanobacteriales</taxon>
        <taxon>Methanobacteriaceae</taxon>
        <taxon>Methanothermobacter</taxon>
    </lineage>
</organism>
<protein>
    <submittedName>
        <fullName evidence="2">Transcriptional regulator</fullName>
    </submittedName>
</protein>
<dbReference type="RefSeq" id="WP_261599481.1">
    <property type="nucleotide sequence ID" value="NZ_CP104550.1"/>
</dbReference>
<proteinExistence type="predicted"/>
<feature type="domain" description="AraC effector-binding" evidence="1">
    <location>
        <begin position="1"/>
        <end position="134"/>
    </location>
</feature>
<evidence type="ECO:0000259" key="1">
    <source>
        <dbReference type="SMART" id="SM00871"/>
    </source>
</evidence>
<dbReference type="SUPFAM" id="SSF55136">
    <property type="entry name" value="Probable bacterial effector-binding domain"/>
    <property type="match status" value="1"/>
</dbReference>
<dbReference type="Gene3D" id="3.20.80.10">
    <property type="entry name" value="Regulatory factor, effector binding domain"/>
    <property type="match status" value="1"/>
</dbReference>
<dbReference type="InterPro" id="IPR010499">
    <property type="entry name" value="AraC_E-bd"/>
</dbReference>
<dbReference type="Proteomes" id="UP001065373">
    <property type="component" value="Chromosome"/>
</dbReference>
<accession>A0A9E7UMT4</accession>
<dbReference type="AlphaFoldDB" id="A0A9E7UMT4"/>
<dbReference type="InterPro" id="IPR011256">
    <property type="entry name" value="Reg_factor_effector_dom_sf"/>
</dbReference>
<name>A0A9E7UMT4_METWO</name>
<dbReference type="GeneID" id="75107052"/>
<dbReference type="EMBL" id="CP104550">
    <property type="protein sequence ID" value="UXH31342.1"/>
    <property type="molecule type" value="Genomic_DNA"/>
</dbReference>
<sequence length="135" mass="15141">MISKKRIDDEKLALITFTGKLVEAEGLLEEVSEFIESEKLAVDGDPTVIFYTASLKDEGRYDVGFPVKGEATGDGRVKIVTVPGHTVISTEYSKDRESAYEELVNYVEENELDVIGAPREIYHEKTREVQFPVVL</sequence>
<evidence type="ECO:0000313" key="2">
    <source>
        <dbReference type="EMBL" id="UXH31342.1"/>
    </source>
</evidence>
<dbReference type="SMART" id="SM00871">
    <property type="entry name" value="AraC_E_bind"/>
    <property type="match status" value="1"/>
</dbReference>
<gene>
    <name evidence="2" type="ORF">N5910_07330</name>
</gene>
<reference evidence="2" key="1">
    <citation type="submission" date="2022-09" db="EMBL/GenBank/DDBJ databases">
        <title>Characterization of three MwoI isoschizomers from sequenced genome and metagenomes.</title>
        <authorList>
            <person name="Fomenkov A."/>
            <person name="Xu S.Y."/>
            <person name="Roberts R.J."/>
        </authorList>
    </citation>
    <scope>NUCLEOTIDE SEQUENCE</scope>
    <source>
        <strain evidence="2">DSM 2970</strain>
    </source>
</reference>